<evidence type="ECO:0000313" key="1">
    <source>
        <dbReference type="Proteomes" id="UP000504618"/>
    </source>
</evidence>
<reference evidence="2" key="1">
    <citation type="submission" date="2025-08" db="UniProtKB">
        <authorList>
            <consortium name="RefSeq"/>
        </authorList>
    </citation>
    <scope>IDENTIFICATION</scope>
    <source>
        <tissue evidence="2">Whole body</tissue>
    </source>
</reference>
<proteinExistence type="predicted"/>
<dbReference type="AlphaFoldDB" id="A0A6J1PVH8"/>
<dbReference type="Pfam" id="PF14223">
    <property type="entry name" value="Retrotran_gag_2"/>
    <property type="match status" value="1"/>
</dbReference>
<dbReference type="Proteomes" id="UP000504618">
    <property type="component" value="Unplaced"/>
</dbReference>
<name>A0A6J1PVH8_9HYME</name>
<accession>A0A6J1PVH8</accession>
<keyword evidence="1" id="KW-1185">Reference proteome</keyword>
<sequence length="232" mass="26118">MSSELSARHVQFDGTNFLGWKFQVTQIFLANDVLDVVNGDRVEPHDRTSAEGKAWVKDNAKAMFFISSSMEYSQLEPLLTCADVNTKVPRVSHMGPTDTVVQHVARVQNMATQLMDLGENLSDVTIMAKVLASLTAKFLAFHTAWDSVEPARQTIENLQERLLREESRLSADAGEVTVFAAVKVTKTSTSEDSKTKRKKKKKEKKDIECFICLDFNFITSNYFKAKDIIQQC</sequence>
<dbReference type="OrthoDB" id="8063677at2759"/>
<evidence type="ECO:0000313" key="2">
    <source>
        <dbReference type="RefSeq" id="XP_024873884.1"/>
    </source>
</evidence>
<organism evidence="1 2">
    <name type="scientific">Temnothorax curvispinosus</name>
    <dbReference type="NCBI Taxonomy" id="300111"/>
    <lineage>
        <taxon>Eukaryota</taxon>
        <taxon>Metazoa</taxon>
        <taxon>Ecdysozoa</taxon>
        <taxon>Arthropoda</taxon>
        <taxon>Hexapoda</taxon>
        <taxon>Insecta</taxon>
        <taxon>Pterygota</taxon>
        <taxon>Neoptera</taxon>
        <taxon>Endopterygota</taxon>
        <taxon>Hymenoptera</taxon>
        <taxon>Apocrita</taxon>
        <taxon>Aculeata</taxon>
        <taxon>Formicoidea</taxon>
        <taxon>Formicidae</taxon>
        <taxon>Myrmicinae</taxon>
        <taxon>Temnothorax</taxon>
    </lineage>
</organism>
<dbReference type="GeneID" id="112455901"/>
<dbReference type="RefSeq" id="XP_024873884.1">
    <property type="nucleotide sequence ID" value="XM_025018116.1"/>
</dbReference>
<gene>
    <name evidence="2" type="primary">LOC112455901</name>
</gene>
<protein>
    <submittedName>
        <fullName evidence="2">Uncharacterized protein LOC112455901</fullName>
    </submittedName>
</protein>